<reference evidence="6 7" key="1">
    <citation type="submission" date="2019-02" db="EMBL/GenBank/DDBJ databases">
        <title>Deep-cultivation of Planctomycetes and their phenomic and genomic characterization uncovers novel biology.</title>
        <authorList>
            <person name="Wiegand S."/>
            <person name="Jogler M."/>
            <person name="Boedeker C."/>
            <person name="Pinto D."/>
            <person name="Vollmers J."/>
            <person name="Rivas-Marin E."/>
            <person name="Kohn T."/>
            <person name="Peeters S.H."/>
            <person name="Heuer A."/>
            <person name="Rast P."/>
            <person name="Oberbeckmann S."/>
            <person name="Bunk B."/>
            <person name="Jeske O."/>
            <person name="Meyerdierks A."/>
            <person name="Storesund J.E."/>
            <person name="Kallscheuer N."/>
            <person name="Luecker S."/>
            <person name="Lage O.M."/>
            <person name="Pohl T."/>
            <person name="Merkel B.J."/>
            <person name="Hornburger P."/>
            <person name="Mueller R.-W."/>
            <person name="Bruemmer F."/>
            <person name="Labrenz M."/>
            <person name="Spormann A.M."/>
            <person name="Op Den Camp H."/>
            <person name="Overmann J."/>
            <person name="Amann R."/>
            <person name="Jetten M.S.M."/>
            <person name="Mascher T."/>
            <person name="Medema M.H."/>
            <person name="Devos D.P."/>
            <person name="Kaster A.-K."/>
            <person name="Ovreas L."/>
            <person name="Rohde M."/>
            <person name="Galperin M.Y."/>
            <person name="Jogler C."/>
        </authorList>
    </citation>
    <scope>NUCLEOTIDE SEQUENCE [LARGE SCALE GENOMIC DNA]</scope>
    <source>
        <strain evidence="6 7">KOR42</strain>
    </source>
</reference>
<dbReference type="InterPro" id="IPR003439">
    <property type="entry name" value="ABC_transporter-like_ATP-bd"/>
</dbReference>
<evidence type="ECO:0000256" key="4">
    <source>
        <dbReference type="ARBA" id="ARBA00038388"/>
    </source>
</evidence>
<evidence type="ECO:0000256" key="1">
    <source>
        <dbReference type="ARBA" id="ARBA00022448"/>
    </source>
</evidence>
<keyword evidence="7" id="KW-1185">Reference proteome</keyword>
<accession>A0A5C5WLP5</accession>
<dbReference type="SUPFAM" id="SSF52540">
    <property type="entry name" value="P-loop containing nucleoside triphosphate hydrolases"/>
    <property type="match status" value="1"/>
</dbReference>
<evidence type="ECO:0000313" key="6">
    <source>
        <dbReference type="EMBL" id="TWT51588.1"/>
    </source>
</evidence>
<keyword evidence="3 6" id="KW-0067">ATP-binding</keyword>
<dbReference type="GO" id="GO:0098796">
    <property type="term" value="C:membrane protein complex"/>
    <property type="evidence" value="ECO:0007669"/>
    <property type="project" value="UniProtKB-ARBA"/>
</dbReference>
<dbReference type="PROSITE" id="PS00211">
    <property type="entry name" value="ABC_TRANSPORTER_1"/>
    <property type="match status" value="1"/>
</dbReference>
<dbReference type="SMART" id="SM00382">
    <property type="entry name" value="AAA"/>
    <property type="match status" value="1"/>
</dbReference>
<evidence type="ECO:0000256" key="3">
    <source>
        <dbReference type="ARBA" id="ARBA00022840"/>
    </source>
</evidence>
<dbReference type="EMBL" id="SIHI01000012">
    <property type="protein sequence ID" value="TWT51588.1"/>
    <property type="molecule type" value="Genomic_DNA"/>
</dbReference>
<dbReference type="GO" id="GO:0005524">
    <property type="term" value="F:ATP binding"/>
    <property type="evidence" value="ECO:0007669"/>
    <property type="project" value="UniProtKB-KW"/>
</dbReference>
<dbReference type="OrthoDB" id="273392at2"/>
<evidence type="ECO:0000313" key="7">
    <source>
        <dbReference type="Proteomes" id="UP000317243"/>
    </source>
</evidence>
<dbReference type="InterPro" id="IPR003593">
    <property type="entry name" value="AAA+_ATPase"/>
</dbReference>
<dbReference type="Gene3D" id="3.40.50.300">
    <property type="entry name" value="P-loop containing nucleotide triphosphate hydrolases"/>
    <property type="match status" value="1"/>
</dbReference>
<organism evidence="6 7">
    <name type="scientific">Thalassoglobus neptunius</name>
    <dbReference type="NCBI Taxonomy" id="1938619"/>
    <lineage>
        <taxon>Bacteria</taxon>
        <taxon>Pseudomonadati</taxon>
        <taxon>Planctomycetota</taxon>
        <taxon>Planctomycetia</taxon>
        <taxon>Planctomycetales</taxon>
        <taxon>Planctomycetaceae</taxon>
        <taxon>Thalassoglobus</taxon>
    </lineage>
</organism>
<dbReference type="AlphaFoldDB" id="A0A5C5WLP5"/>
<dbReference type="Proteomes" id="UP000317243">
    <property type="component" value="Unassembled WGS sequence"/>
</dbReference>
<keyword evidence="2" id="KW-0547">Nucleotide-binding</keyword>
<keyword evidence="1" id="KW-0813">Transport</keyword>
<dbReference type="Pfam" id="PF00005">
    <property type="entry name" value="ABC_tran"/>
    <property type="match status" value="1"/>
</dbReference>
<sequence>MIAVKGVNKSYGSAATTVHVLHDLELTISHGEFAFILGPSGSGKSTLLYLLGGLEQTTSGEISIDGNSLSELSASQMNQLRRAEIGFIFQSFNLLRTLECLDNVLVPFLPTGQAYKYRSAARQLLIDVGLGDRIHHRPSELSGGEQQRVAIARALLKKPKLILADEPTGELDSETGERIFSMLRDLNQNEGVTVVTVTHDHRYLRDDDRVLRMEDGRLVNSSD</sequence>
<comment type="similarity">
    <text evidence="4">Belongs to the ABC transporter superfamily. Macrolide exporter (TC 3.A.1.122) family.</text>
</comment>
<comment type="caution">
    <text evidence="6">The sequence shown here is derived from an EMBL/GenBank/DDBJ whole genome shotgun (WGS) entry which is preliminary data.</text>
</comment>
<evidence type="ECO:0000256" key="2">
    <source>
        <dbReference type="ARBA" id="ARBA00022741"/>
    </source>
</evidence>
<dbReference type="InterPro" id="IPR027417">
    <property type="entry name" value="P-loop_NTPase"/>
</dbReference>
<protein>
    <submittedName>
        <fullName evidence="6">Macrolide export ATP-binding/permease protein MacB</fullName>
        <ecNumber evidence="6">3.6.3.-</ecNumber>
    </submittedName>
</protein>
<dbReference type="RefSeq" id="WP_146510926.1">
    <property type="nucleotide sequence ID" value="NZ_SIHI01000012.1"/>
</dbReference>
<dbReference type="PROSITE" id="PS50893">
    <property type="entry name" value="ABC_TRANSPORTER_2"/>
    <property type="match status" value="1"/>
</dbReference>
<dbReference type="CDD" id="cd03255">
    <property type="entry name" value="ABC_MJ0796_LolCDE_FtsE"/>
    <property type="match status" value="1"/>
</dbReference>
<dbReference type="InterPro" id="IPR015854">
    <property type="entry name" value="ABC_transpr_LolD-like"/>
</dbReference>
<feature type="domain" description="ABC transporter" evidence="5">
    <location>
        <begin position="2"/>
        <end position="223"/>
    </location>
</feature>
<dbReference type="GO" id="GO:0005886">
    <property type="term" value="C:plasma membrane"/>
    <property type="evidence" value="ECO:0007669"/>
    <property type="project" value="TreeGrafter"/>
</dbReference>
<dbReference type="GO" id="GO:0022857">
    <property type="term" value="F:transmembrane transporter activity"/>
    <property type="evidence" value="ECO:0007669"/>
    <property type="project" value="UniProtKB-ARBA"/>
</dbReference>
<dbReference type="PANTHER" id="PTHR24220">
    <property type="entry name" value="IMPORT ATP-BINDING PROTEIN"/>
    <property type="match status" value="1"/>
</dbReference>
<dbReference type="InterPro" id="IPR017911">
    <property type="entry name" value="MacB-like_ATP-bd"/>
</dbReference>
<dbReference type="FunFam" id="3.40.50.300:FF:000032">
    <property type="entry name" value="Export ABC transporter ATP-binding protein"/>
    <property type="match status" value="1"/>
</dbReference>
<keyword evidence="6" id="KW-0378">Hydrolase</keyword>
<dbReference type="InterPro" id="IPR017871">
    <property type="entry name" value="ABC_transporter-like_CS"/>
</dbReference>
<dbReference type="GO" id="GO:0016887">
    <property type="term" value="F:ATP hydrolysis activity"/>
    <property type="evidence" value="ECO:0007669"/>
    <property type="project" value="InterPro"/>
</dbReference>
<evidence type="ECO:0000259" key="5">
    <source>
        <dbReference type="PROSITE" id="PS50893"/>
    </source>
</evidence>
<name>A0A5C5WLP5_9PLAN</name>
<dbReference type="EC" id="3.6.3.-" evidence="6"/>
<gene>
    <name evidence="6" type="primary">macB_6</name>
    <name evidence="6" type="ORF">KOR42_34760</name>
</gene>
<proteinExistence type="inferred from homology"/>